<dbReference type="GO" id="GO:0045505">
    <property type="term" value="F:dynein intermediate chain binding"/>
    <property type="evidence" value="ECO:0007669"/>
    <property type="project" value="TreeGrafter"/>
</dbReference>
<accession>A0A7S0SY70</accession>
<dbReference type="GO" id="GO:0051087">
    <property type="term" value="F:protein-folding chaperone binding"/>
    <property type="evidence" value="ECO:0007669"/>
    <property type="project" value="InterPro"/>
</dbReference>
<dbReference type="GO" id="GO:0070286">
    <property type="term" value="P:axonemal dynein complex assembly"/>
    <property type="evidence" value="ECO:0007669"/>
    <property type="project" value="InterPro"/>
</dbReference>
<dbReference type="Gene3D" id="2.60.40.790">
    <property type="match status" value="1"/>
</dbReference>
<name>A0A7S0SY70_9STRA</name>
<gene>
    <name evidence="3" type="ORF">CNEB1095_LOCUS1972</name>
</gene>
<dbReference type="PANTHER" id="PTHR21083">
    <property type="entry name" value="TWISTER"/>
    <property type="match status" value="1"/>
</dbReference>
<protein>
    <recommendedName>
        <fullName evidence="2">PIH1D1/2/3 CS-like domain-containing protein</fullName>
    </recommendedName>
</protein>
<feature type="domain" description="PIH1D1/2/3 CS-like" evidence="2">
    <location>
        <begin position="82"/>
        <end position="176"/>
    </location>
</feature>
<evidence type="ECO:0000313" key="3">
    <source>
        <dbReference type="EMBL" id="CAD8716676.1"/>
    </source>
</evidence>
<dbReference type="InterPro" id="IPR041442">
    <property type="entry name" value="PIH1D1/2/3_CS-like"/>
</dbReference>
<proteinExistence type="inferred from homology"/>
<dbReference type="AlphaFoldDB" id="A0A7S0SY70"/>
<dbReference type="GO" id="GO:0005737">
    <property type="term" value="C:cytoplasm"/>
    <property type="evidence" value="ECO:0007669"/>
    <property type="project" value="TreeGrafter"/>
</dbReference>
<sequence length="181" mass="20322">MDVSALSALLEESKVHEETRISSHQPPISSGGVKIILPNQKNNNNTLKQDKIIVDNKNIWNIDELPTEDTIVCDVYDGRPSPRYEFSYKQIIGAEDVFLGMSDISPSSSDCTHLVIKIHFPNSSKKEVDVDLTKRRIKAESKTHRLFTYLPVTVDDSNGEAKYDSTKEVLTIVVPIIHDSI</sequence>
<reference evidence="3" key="1">
    <citation type="submission" date="2021-01" db="EMBL/GenBank/DDBJ databases">
        <authorList>
            <person name="Corre E."/>
            <person name="Pelletier E."/>
            <person name="Niang G."/>
            <person name="Scheremetjew M."/>
            <person name="Finn R."/>
            <person name="Kale V."/>
            <person name="Holt S."/>
            <person name="Cochrane G."/>
            <person name="Meng A."/>
            <person name="Brown T."/>
            <person name="Cohen L."/>
        </authorList>
    </citation>
    <scope>NUCLEOTIDE SEQUENCE</scope>
    <source>
        <strain evidence="3">UTEXLB2642</strain>
    </source>
</reference>
<dbReference type="InterPro" id="IPR026697">
    <property type="entry name" value="DNAAF6"/>
</dbReference>
<comment type="similarity">
    <text evidence="1">Belongs to the PIH1 family.</text>
</comment>
<dbReference type="InterPro" id="IPR008978">
    <property type="entry name" value="HSP20-like_chaperone"/>
</dbReference>
<dbReference type="PANTHER" id="PTHR21083:SF0">
    <property type="entry name" value="DYNEIN AXONEMAL ASSEMBLY FACTOR 6"/>
    <property type="match status" value="1"/>
</dbReference>
<dbReference type="EMBL" id="HBFD01003036">
    <property type="protein sequence ID" value="CAD8716676.1"/>
    <property type="molecule type" value="Transcribed_RNA"/>
</dbReference>
<evidence type="ECO:0000256" key="1">
    <source>
        <dbReference type="ARBA" id="ARBA00008511"/>
    </source>
</evidence>
<evidence type="ECO:0000259" key="2">
    <source>
        <dbReference type="Pfam" id="PF18201"/>
    </source>
</evidence>
<organism evidence="3">
    <name type="scientific">Chromulina nebulosa</name>
    <dbReference type="NCBI Taxonomy" id="96789"/>
    <lineage>
        <taxon>Eukaryota</taxon>
        <taxon>Sar</taxon>
        <taxon>Stramenopiles</taxon>
        <taxon>Ochrophyta</taxon>
        <taxon>Chrysophyceae</taxon>
        <taxon>Chromulinales</taxon>
        <taxon>Chromulinaceae</taxon>
        <taxon>Chromulina</taxon>
    </lineage>
</organism>
<dbReference type="Pfam" id="PF18201">
    <property type="entry name" value="PIH1_CS"/>
    <property type="match status" value="1"/>
</dbReference>